<feature type="region of interest" description="Disordered" evidence="1">
    <location>
        <begin position="1"/>
        <end position="30"/>
    </location>
</feature>
<accession>A0A0W8G746</accession>
<dbReference type="AlphaFoldDB" id="A0A0W8G746"/>
<evidence type="ECO:0008006" key="3">
    <source>
        <dbReference type="Google" id="ProtNLM"/>
    </source>
</evidence>
<dbReference type="EMBL" id="LNQE01000171">
    <property type="protein sequence ID" value="KUG28833.1"/>
    <property type="molecule type" value="Genomic_DNA"/>
</dbReference>
<evidence type="ECO:0000256" key="1">
    <source>
        <dbReference type="SAM" id="MobiDB-lite"/>
    </source>
</evidence>
<reference evidence="2" key="1">
    <citation type="journal article" date="2015" name="Proc. Natl. Acad. Sci. U.S.A.">
        <title>Networks of energetic and metabolic interactions define dynamics in microbial communities.</title>
        <authorList>
            <person name="Embree M."/>
            <person name="Liu J.K."/>
            <person name="Al-Bassam M.M."/>
            <person name="Zengler K."/>
        </authorList>
    </citation>
    <scope>NUCLEOTIDE SEQUENCE</scope>
</reference>
<proteinExistence type="predicted"/>
<organism evidence="2">
    <name type="scientific">hydrocarbon metagenome</name>
    <dbReference type="NCBI Taxonomy" id="938273"/>
    <lineage>
        <taxon>unclassified sequences</taxon>
        <taxon>metagenomes</taxon>
        <taxon>ecological metagenomes</taxon>
    </lineage>
</organism>
<gene>
    <name evidence="2" type="ORF">ASZ90_001289</name>
</gene>
<comment type="caution">
    <text evidence="2">The sequence shown here is derived from an EMBL/GenBank/DDBJ whole genome shotgun (WGS) entry which is preliminary data.</text>
</comment>
<evidence type="ECO:0000313" key="2">
    <source>
        <dbReference type="EMBL" id="KUG28833.1"/>
    </source>
</evidence>
<sequence length="107" mass="10969">MPPRQGDHAGSGQGRAMSRQKTSSLGGTRMTRLFTDDAGNLSSTRVLTAAIVAVVLFNWTYATVRSGSWQPLDLDAALALAGALAAKVCQKFAETGSGTSGADGPGK</sequence>
<protein>
    <recommendedName>
        <fullName evidence="3">Holin</fullName>
    </recommendedName>
</protein>
<name>A0A0W8G746_9ZZZZ</name>